<sequence>MLRPMLCGTMAAALLAGAMLSSYAQVPVDDGARLKIQQTTQQWYDNYRKNQQTTRGNSGDTTNSYAPGQGAGGMDCSFFGGGAGWGGEIGPNNPRNASQEQIRQMVADEARRQGIDPNFAMAIAEQESRFRQSAVSAVGARGTMQLMPATAAKLGVNPYDLRDNIRGGVAYLKQIMGMYPGRLDLVAAGYNAGPNRQSLRNGDIPQIPETQNYVNMVSQYYNRNKRQFGDQRPMGATIPQMVSAPAGCGEGIKEAVDRNTEAQLQRAETWNAFVGKALEANQLQQQTMLGQLKEASAFLRGSGSGQNGNFGDDSGEIKIAEIACPPAVVNTGSTRCYAIPPKSSTSDVQRLLQYLQEQARMQGLNATFAAMEDNVVGLVAVVDSRRAQ</sequence>
<evidence type="ECO:0000256" key="1">
    <source>
        <dbReference type="ARBA" id="ARBA00007734"/>
    </source>
</evidence>
<dbReference type="EMBL" id="QURN01000017">
    <property type="protein sequence ID" value="RFC64794.1"/>
    <property type="molecule type" value="Genomic_DNA"/>
</dbReference>
<dbReference type="CDD" id="cd00254">
    <property type="entry name" value="LT-like"/>
    <property type="match status" value="1"/>
</dbReference>
<feature type="signal peptide" evidence="3">
    <location>
        <begin position="1"/>
        <end position="24"/>
    </location>
</feature>
<dbReference type="Proteomes" id="UP000262379">
    <property type="component" value="Unassembled WGS sequence"/>
</dbReference>
<gene>
    <name evidence="5" type="ORF">DY251_18720</name>
</gene>
<keyword evidence="3" id="KW-0732">Signal</keyword>
<evidence type="ECO:0000256" key="2">
    <source>
        <dbReference type="ARBA" id="ARBA00009387"/>
    </source>
</evidence>
<accession>A0A371X6X3</accession>
<comment type="caution">
    <text evidence="5">The sequence shown here is derived from an EMBL/GenBank/DDBJ whole genome shotgun (WGS) entry which is preliminary data.</text>
</comment>
<dbReference type="SUPFAM" id="SSF53955">
    <property type="entry name" value="Lysozyme-like"/>
    <property type="match status" value="1"/>
</dbReference>
<keyword evidence="6" id="KW-1185">Reference proteome</keyword>
<feature type="domain" description="Transglycosylase SLT" evidence="4">
    <location>
        <begin position="106"/>
        <end position="197"/>
    </location>
</feature>
<feature type="chain" id="PRO_5017085747" evidence="3">
    <location>
        <begin position="25"/>
        <end position="388"/>
    </location>
</feature>
<dbReference type="PANTHER" id="PTHR37423:SF2">
    <property type="entry name" value="MEMBRANE-BOUND LYTIC MUREIN TRANSGLYCOSYLASE C"/>
    <property type="match status" value="1"/>
</dbReference>
<dbReference type="Gene3D" id="1.10.530.10">
    <property type="match status" value="1"/>
</dbReference>
<dbReference type="Pfam" id="PF01464">
    <property type="entry name" value="SLT"/>
    <property type="match status" value="1"/>
</dbReference>
<evidence type="ECO:0000313" key="6">
    <source>
        <dbReference type="Proteomes" id="UP000262379"/>
    </source>
</evidence>
<evidence type="ECO:0000256" key="3">
    <source>
        <dbReference type="SAM" id="SignalP"/>
    </source>
</evidence>
<dbReference type="InterPro" id="IPR023346">
    <property type="entry name" value="Lysozyme-like_dom_sf"/>
</dbReference>
<proteinExistence type="inferred from homology"/>
<dbReference type="RefSeq" id="WP_116625438.1">
    <property type="nucleotide sequence ID" value="NZ_QURN01000017.1"/>
</dbReference>
<comment type="similarity">
    <text evidence="1">Belongs to the transglycosylase Slt family.</text>
</comment>
<reference evidence="6" key="1">
    <citation type="submission" date="2018-08" db="EMBL/GenBank/DDBJ databases">
        <authorList>
            <person name="Im W.T."/>
        </authorList>
    </citation>
    <scope>NUCLEOTIDE SEQUENCE [LARGE SCALE GENOMIC DNA]</scope>
    <source>
        <strain evidence="6">LA-28</strain>
    </source>
</reference>
<evidence type="ECO:0000313" key="5">
    <source>
        <dbReference type="EMBL" id="RFC64794.1"/>
    </source>
</evidence>
<name>A0A371X6X3_9HYPH</name>
<evidence type="ECO:0000259" key="4">
    <source>
        <dbReference type="Pfam" id="PF01464"/>
    </source>
</evidence>
<organism evidence="5 6">
    <name type="scientific">Mesorhizobium denitrificans</name>
    <dbReference type="NCBI Taxonomy" id="2294114"/>
    <lineage>
        <taxon>Bacteria</taxon>
        <taxon>Pseudomonadati</taxon>
        <taxon>Pseudomonadota</taxon>
        <taxon>Alphaproteobacteria</taxon>
        <taxon>Hyphomicrobiales</taxon>
        <taxon>Phyllobacteriaceae</taxon>
        <taxon>Mesorhizobium</taxon>
    </lineage>
</organism>
<protein>
    <submittedName>
        <fullName evidence="5">Lytic transglycosylase domain-containing protein</fullName>
    </submittedName>
</protein>
<dbReference type="AlphaFoldDB" id="A0A371X6X3"/>
<dbReference type="PANTHER" id="PTHR37423">
    <property type="entry name" value="SOLUBLE LYTIC MUREIN TRANSGLYCOSYLASE-RELATED"/>
    <property type="match status" value="1"/>
</dbReference>
<dbReference type="InterPro" id="IPR008258">
    <property type="entry name" value="Transglycosylase_SLT_dom_1"/>
</dbReference>
<comment type="similarity">
    <text evidence="2">Belongs to the virb1 family.</text>
</comment>